<dbReference type="InterPro" id="IPR011914">
    <property type="entry name" value="RfaE_dom_II"/>
</dbReference>
<keyword evidence="6 11" id="KW-0418">Kinase</keyword>
<dbReference type="Pfam" id="PF01467">
    <property type="entry name" value="CTP_transf_like"/>
    <property type="match status" value="1"/>
</dbReference>
<dbReference type="NCBIfam" id="TIGR00125">
    <property type="entry name" value="cyt_tran_rel"/>
    <property type="match status" value="1"/>
</dbReference>
<evidence type="ECO:0000256" key="10">
    <source>
        <dbReference type="ARBA" id="ARBA00047428"/>
    </source>
</evidence>
<dbReference type="Gene3D" id="3.40.50.620">
    <property type="entry name" value="HUPs"/>
    <property type="match status" value="1"/>
</dbReference>
<keyword evidence="3 11" id="KW-0808">Transferase</keyword>
<evidence type="ECO:0000259" key="13">
    <source>
        <dbReference type="Pfam" id="PF01467"/>
    </source>
</evidence>
<name>A0A151CFM5_9BACT</name>
<evidence type="ECO:0000256" key="5">
    <source>
        <dbReference type="ARBA" id="ARBA00022741"/>
    </source>
</evidence>
<dbReference type="NCBIfam" id="TIGR02198">
    <property type="entry name" value="rfaE_dom_I"/>
    <property type="match status" value="1"/>
</dbReference>
<comment type="catalytic activity">
    <reaction evidence="10 11">
        <text>D-glycero-beta-D-manno-heptose 1-phosphate + ATP + H(+) = ADP-D-glycero-beta-D-manno-heptose + diphosphate</text>
        <dbReference type="Rhea" id="RHEA:27465"/>
        <dbReference type="ChEBI" id="CHEBI:15378"/>
        <dbReference type="ChEBI" id="CHEBI:30616"/>
        <dbReference type="ChEBI" id="CHEBI:33019"/>
        <dbReference type="ChEBI" id="CHEBI:59967"/>
        <dbReference type="ChEBI" id="CHEBI:61593"/>
        <dbReference type="EC" id="2.7.7.70"/>
    </reaction>
</comment>
<keyword evidence="5 11" id="KW-0547">Nucleotide-binding</keyword>
<sequence>MDKIRAKKANIAVVGDLMIDHYIWGSCERISPEAPVQVLEVKKESNVLGGAGNVINNLIALDSQVSVYTVLGDDANATLTEALLNEAGADCHAVIRQHERVTTKKSRVIASNQQIIRFDDESREDISLNSQHALLTDLQKNIFSYDAVLLSDYGKGVLTPNLTRDIISLANAHNKPVLVDPKGADYSKYTGATLLTPNKKEASLATGIELDNSEALEEAGYKLKNEFSLTYSIITLSEEGIAIFNDEMRIIPTVAREVYDVTGAGDTVLAALGIALASGLDINQACEFANKAAAIVVAKVGSATATLNEIEEYEHSLNKGQAESKIKDFAQIERISKRLRAQGRKVIFTNGCFDILHRGHATYLQKAKEMGDFLIVGLNSDESIRRLKGSSRPVNDLEDRAFLLAALESVDYVVPFTEDTPYELIKRVLPDVLVKGADYEGKKVVGSDIAKEVKLISFVEGKSTSSLIEKISGSTC</sequence>
<dbReference type="GO" id="GO:0005524">
    <property type="term" value="F:ATP binding"/>
    <property type="evidence" value="ECO:0007669"/>
    <property type="project" value="UniProtKB-UniRule"/>
</dbReference>
<evidence type="ECO:0000259" key="12">
    <source>
        <dbReference type="Pfam" id="PF00294"/>
    </source>
</evidence>
<dbReference type="HAMAP" id="MF_01603">
    <property type="entry name" value="HldE"/>
    <property type="match status" value="1"/>
</dbReference>
<dbReference type="AlphaFoldDB" id="A0A151CFM5"/>
<evidence type="ECO:0000313" key="14">
    <source>
        <dbReference type="EMBL" id="KYJ86316.1"/>
    </source>
</evidence>
<keyword evidence="8 11" id="KW-0511">Multifunctional enzyme</keyword>
<dbReference type="Proteomes" id="UP000075359">
    <property type="component" value="Unassembled WGS sequence"/>
</dbReference>
<dbReference type="EC" id="2.7.1.167" evidence="11"/>
<keyword evidence="7 11" id="KW-0067">ATP-binding</keyword>
<keyword evidence="4 11" id="KW-0548">Nucleotidyltransferase</keyword>
<evidence type="ECO:0000256" key="7">
    <source>
        <dbReference type="ARBA" id="ARBA00022840"/>
    </source>
</evidence>
<comment type="subunit">
    <text evidence="11">Homodimer.</text>
</comment>
<comment type="caution">
    <text evidence="14">The sequence shown here is derived from an EMBL/GenBank/DDBJ whole genome shotgun (WGS) entry which is preliminary data.</text>
</comment>
<dbReference type="InterPro" id="IPR014729">
    <property type="entry name" value="Rossmann-like_a/b/a_fold"/>
</dbReference>
<comment type="pathway">
    <text evidence="11">Nucleotide-sugar biosynthesis; ADP-L-glycero-beta-D-manno-heptose biosynthesis; ADP-L-glycero-beta-D-manno-heptose from D-glycero-beta-D-manno-heptose 7-phosphate: step 3/4.</text>
</comment>
<evidence type="ECO:0000256" key="9">
    <source>
        <dbReference type="ARBA" id="ARBA00023277"/>
    </source>
</evidence>
<dbReference type="SUPFAM" id="SSF52374">
    <property type="entry name" value="Nucleotidylyl transferase"/>
    <property type="match status" value="1"/>
</dbReference>
<evidence type="ECO:0000256" key="4">
    <source>
        <dbReference type="ARBA" id="ARBA00022695"/>
    </source>
</evidence>
<comment type="function">
    <text evidence="2 11">Catalyzes the ADP transfer from ATP to D-glycero-beta-D-manno-heptose 1-phosphate, yielding ADP-D-glycero-beta-D-manno-heptose.</text>
</comment>
<dbReference type="OrthoDB" id="9802794at2"/>
<reference evidence="14 15" key="1">
    <citation type="submission" date="2015-11" db="EMBL/GenBank/DDBJ databases">
        <title>Draft genome of Sulfurovum riftiae 1812E, a member of the Epsilonproteobacteria isolated from the tube of the deep-sea hydrothermal vent tubewom Riftia pachyptila.</title>
        <authorList>
            <person name="Vetriani C."/>
            <person name="Giovannelli D."/>
        </authorList>
    </citation>
    <scope>NUCLEOTIDE SEQUENCE [LARGE SCALE GENOMIC DNA]</scope>
    <source>
        <strain evidence="14 15">1812E</strain>
    </source>
</reference>
<dbReference type="GO" id="GO:0097171">
    <property type="term" value="P:ADP-L-glycero-beta-D-manno-heptose biosynthetic process"/>
    <property type="evidence" value="ECO:0007669"/>
    <property type="project" value="UniProtKB-UniPathway"/>
</dbReference>
<dbReference type="RefSeq" id="WP_067331181.1">
    <property type="nucleotide sequence ID" value="NZ_LNKT01000034.1"/>
</dbReference>
<feature type="domain" description="Carbohydrate kinase PfkB" evidence="12">
    <location>
        <begin position="9"/>
        <end position="304"/>
    </location>
</feature>
<dbReference type="InterPro" id="IPR029056">
    <property type="entry name" value="Ribokinase-like"/>
</dbReference>
<dbReference type="GO" id="GO:0005829">
    <property type="term" value="C:cytosol"/>
    <property type="evidence" value="ECO:0007669"/>
    <property type="project" value="TreeGrafter"/>
</dbReference>
<dbReference type="PANTHER" id="PTHR46969">
    <property type="entry name" value="BIFUNCTIONAL PROTEIN HLDE"/>
    <property type="match status" value="1"/>
</dbReference>
<evidence type="ECO:0000256" key="3">
    <source>
        <dbReference type="ARBA" id="ARBA00022679"/>
    </source>
</evidence>
<dbReference type="Pfam" id="PF00294">
    <property type="entry name" value="PfkB"/>
    <property type="match status" value="1"/>
</dbReference>
<dbReference type="EMBL" id="LNKT01000034">
    <property type="protein sequence ID" value="KYJ86316.1"/>
    <property type="molecule type" value="Genomic_DNA"/>
</dbReference>
<dbReference type="EC" id="2.7.7.70" evidence="11"/>
<dbReference type="InterPro" id="IPR023030">
    <property type="entry name" value="Bifunc_HldE"/>
</dbReference>
<gene>
    <name evidence="11" type="primary">hldE</name>
    <name evidence="14" type="ORF">AS592_05840</name>
</gene>
<evidence type="ECO:0000256" key="2">
    <source>
        <dbReference type="ARBA" id="ARBA00003753"/>
    </source>
</evidence>
<dbReference type="STRING" id="1630136.AS592_05840"/>
<dbReference type="InterPro" id="IPR004821">
    <property type="entry name" value="Cyt_trans-like"/>
</dbReference>
<dbReference type="Gene3D" id="3.40.1190.20">
    <property type="match status" value="1"/>
</dbReference>
<dbReference type="PANTHER" id="PTHR46969:SF1">
    <property type="entry name" value="BIFUNCTIONAL PROTEIN HLDE"/>
    <property type="match status" value="1"/>
</dbReference>
<keyword evidence="15" id="KW-1185">Reference proteome</keyword>
<dbReference type="InterPro" id="IPR011611">
    <property type="entry name" value="PfkB_dom"/>
</dbReference>
<comment type="similarity">
    <text evidence="11">In the N-terminal section; belongs to the carbohydrate kinase PfkB family.</text>
</comment>
<feature type="domain" description="Cytidyltransferase-like" evidence="13">
    <location>
        <begin position="348"/>
        <end position="442"/>
    </location>
</feature>
<dbReference type="GO" id="GO:0033786">
    <property type="term" value="F:heptose-1-phosphate adenylyltransferase activity"/>
    <property type="evidence" value="ECO:0007669"/>
    <property type="project" value="UniProtKB-UniRule"/>
</dbReference>
<comment type="pathway">
    <text evidence="11">Nucleotide-sugar biosynthesis; ADP-L-glycero-beta-D-manno-heptose biosynthesis; ADP-L-glycero-beta-D-manno-heptose from D-glycero-beta-D-manno-heptose 7-phosphate: step 1/4.</text>
</comment>
<comment type="catalytic activity">
    <reaction evidence="11">
        <text>D-glycero-beta-D-manno-heptose 7-phosphate + ATP = D-glycero-beta-D-manno-heptose 1,7-bisphosphate + ADP + H(+)</text>
        <dbReference type="Rhea" id="RHEA:27473"/>
        <dbReference type="ChEBI" id="CHEBI:15378"/>
        <dbReference type="ChEBI" id="CHEBI:30616"/>
        <dbReference type="ChEBI" id="CHEBI:60204"/>
        <dbReference type="ChEBI" id="CHEBI:60208"/>
        <dbReference type="ChEBI" id="CHEBI:456216"/>
        <dbReference type="EC" id="2.7.1.167"/>
    </reaction>
</comment>
<evidence type="ECO:0000256" key="8">
    <source>
        <dbReference type="ARBA" id="ARBA00023268"/>
    </source>
</evidence>
<evidence type="ECO:0000256" key="1">
    <source>
        <dbReference type="ARBA" id="ARBA00002319"/>
    </source>
</evidence>
<keyword evidence="9 11" id="KW-0119">Carbohydrate metabolism</keyword>
<evidence type="ECO:0000256" key="11">
    <source>
        <dbReference type="HAMAP-Rule" id="MF_01603"/>
    </source>
</evidence>
<evidence type="ECO:0000313" key="15">
    <source>
        <dbReference type="Proteomes" id="UP000075359"/>
    </source>
</evidence>
<feature type="region of interest" description="Ribokinase" evidence="11">
    <location>
        <begin position="1"/>
        <end position="320"/>
    </location>
</feature>
<organism evidence="14 15">
    <name type="scientific">Sulfurovum riftiae</name>
    <dbReference type="NCBI Taxonomy" id="1630136"/>
    <lineage>
        <taxon>Bacteria</taxon>
        <taxon>Pseudomonadati</taxon>
        <taxon>Campylobacterota</taxon>
        <taxon>Epsilonproteobacteria</taxon>
        <taxon>Campylobacterales</taxon>
        <taxon>Sulfurovaceae</taxon>
        <taxon>Sulfurovum</taxon>
    </lineage>
</organism>
<proteinExistence type="inferred from homology"/>
<comment type="similarity">
    <text evidence="11">In the C-terminal section; belongs to the cytidylyltransferase family.</text>
</comment>
<protein>
    <recommendedName>
        <fullName evidence="11">Bifunctional protein HldE</fullName>
    </recommendedName>
    <domain>
        <recommendedName>
            <fullName evidence="11">D-beta-D-heptose 7-phosphate kinase</fullName>
            <ecNumber evidence="11">2.7.1.167</ecNumber>
        </recommendedName>
        <alternativeName>
            <fullName evidence="11">D-beta-D-heptose 7-phosphotransferase</fullName>
        </alternativeName>
        <alternativeName>
            <fullName evidence="11">D-glycero-beta-D-manno-heptose-7-phosphate kinase</fullName>
        </alternativeName>
    </domain>
    <domain>
        <recommendedName>
            <fullName evidence="11">D-beta-D-heptose 1-phosphate adenylyltransferase</fullName>
            <ecNumber evidence="11">2.7.7.70</ecNumber>
        </recommendedName>
        <alternativeName>
            <fullName evidence="11">D-glycero-beta-D-manno-heptose 1-phosphate adenylyltransferase</fullName>
        </alternativeName>
    </domain>
</protein>
<evidence type="ECO:0000256" key="6">
    <source>
        <dbReference type="ARBA" id="ARBA00022777"/>
    </source>
</evidence>
<comment type="function">
    <text evidence="1 11">Catalyzes the phosphorylation of D-glycero-D-manno-heptose 7-phosphate at the C-1 position to selectively form D-glycero-beta-D-manno-heptose-1,7-bisphosphate.</text>
</comment>
<dbReference type="GO" id="GO:0016773">
    <property type="term" value="F:phosphotransferase activity, alcohol group as acceptor"/>
    <property type="evidence" value="ECO:0007669"/>
    <property type="project" value="InterPro"/>
</dbReference>
<feature type="binding site" evidence="11">
    <location>
        <begin position="198"/>
        <end position="201"/>
    </location>
    <ligand>
        <name>ATP</name>
        <dbReference type="ChEBI" id="CHEBI:30616"/>
    </ligand>
</feature>
<feature type="region of interest" description="Cytidylyltransferase" evidence="11">
    <location>
        <begin position="348"/>
        <end position="476"/>
    </location>
</feature>
<accession>A0A151CFM5</accession>
<dbReference type="NCBIfam" id="TIGR02199">
    <property type="entry name" value="rfaE_dom_II"/>
    <property type="match status" value="1"/>
</dbReference>
<dbReference type="GO" id="GO:0033785">
    <property type="term" value="F:heptose 7-phosphate kinase activity"/>
    <property type="evidence" value="ECO:0007669"/>
    <property type="project" value="UniProtKB-UniRule"/>
</dbReference>
<dbReference type="CDD" id="cd01172">
    <property type="entry name" value="RfaE_like"/>
    <property type="match status" value="1"/>
</dbReference>
<dbReference type="InterPro" id="IPR011913">
    <property type="entry name" value="RfaE_dom_I"/>
</dbReference>
<dbReference type="SUPFAM" id="SSF53613">
    <property type="entry name" value="Ribokinase-like"/>
    <property type="match status" value="1"/>
</dbReference>
<dbReference type="UniPathway" id="UPA00356">
    <property type="reaction ID" value="UER00437"/>
</dbReference>
<feature type="active site" evidence="11">
    <location>
        <position position="266"/>
    </location>
</feature>